<dbReference type="OrthoDB" id="9778962at2"/>
<evidence type="ECO:0000256" key="6">
    <source>
        <dbReference type="ARBA" id="ARBA00023235"/>
    </source>
</evidence>
<keyword evidence="10" id="KW-1185">Reference proteome</keyword>
<gene>
    <name evidence="9" type="ORF">NMS_1630</name>
</gene>
<dbReference type="InterPro" id="IPR011010">
    <property type="entry name" value="DNA_brk_join_enz"/>
</dbReference>
<evidence type="ECO:0000313" key="10">
    <source>
        <dbReference type="Proteomes" id="UP000031760"/>
    </source>
</evidence>
<dbReference type="Gene3D" id="1.10.132.120">
    <property type="match status" value="1"/>
</dbReference>
<dbReference type="InterPro" id="IPR013500">
    <property type="entry name" value="TopoI_cat_euk"/>
</dbReference>
<dbReference type="AlphaFoldDB" id="W8VQF5"/>
<dbReference type="RefSeq" id="WP_041496212.1">
    <property type="nucleotide sequence ID" value="NZ_AP014548.1"/>
</dbReference>
<organism evidence="9 10">
    <name type="scientific">Nonlabens marinus S1-08</name>
    <dbReference type="NCBI Taxonomy" id="1454201"/>
    <lineage>
        <taxon>Bacteria</taxon>
        <taxon>Pseudomonadati</taxon>
        <taxon>Bacteroidota</taxon>
        <taxon>Flavobacteriia</taxon>
        <taxon>Flavobacteriales</taxon>
        <taxon>Flavobacteriaceae</taxon>
        <taxon>Nonlabens</taxon>
    </lineage>
</organism>
<dbReference type="GO" id="GO:0006265">
    <property type="term" value="P:DNA topological change"/>
    <property type="evidence" value="ECO:0007669"/>
    <property type="project" value="InterPro"/>
</dbReference>
<name>W8VQF5_9FLAO</name>
<evidence type="ECO:0000256" key="2">
    <source>
        <dbReference type="ARBA" id="ARBA00006645"/>
    </source>
</evidence>
<protein>
    <recommendedName>
        <fullName evidence="3">DNA topoisomerase</fullName>
        <ecNumber evidence="3">5.6.2.1</ecNumber>
    </recommendedName>
</protein>
<dbReference type="InterPro" id="IPR049331">
    <property type="entry name" value="Top1B_N_bact"/>
</dbReference>
<dbReference type="Gene3D" id="3.30.66.10">
    <property type="entry name" value="DNA topoisomerase I domain"/>
    <property type="match status" value="1"/>
</dbReference>
<evidence type="ECO:0000313" key="9">
    <source>
        <dbReference type="EMBL" id="BAO55639.1"/>
    </source>
</evidence>
<proteinExistence type="inferred from homology"/>
<dbReference type="EC" id="5.6.2.1" evidence="3"/>
<comment type="catalytic activity">
    <reaction evidence="1">
        <text>ATP-independent breakage of single-stranded DNA, followed by passage and rejoining.</text>
        <dbReference type="EC" id="5.6.2.1"/>
    </reaction>
</comment>
<dbReference type="InterPro" id="IPR001631">
    <property type="entry name" value="TopoI"/>
</dbReference>
<sequence length="361" mass="41846">MTLTPKQIKEALSEPEIAAHLADLVYIQDEHLTIHRKKYGRGFTYLINNKDRVKDKAELKRIKSLVIPPGWNNVRISAVANGHLQSVGRDDKGRKVYRYHDLWNILRNQTKFFKMSAFAKALPKIRMRLQQDLHLEGMPRNKCLAIVLSVMDLTHVRVGNEYYAKKNKTYGLSTLRTKHLKETIEGISFEFKGKKGVQQNTQIDDPELVELIHECQDIPGWELFQYYDEKGKHHAIDSGMINDYIHEIGGEIFTAKDFRTWGASTVFFETMIKLPEPTTKKQTNHNILTGYDAAAEELGNTRAVCRQYYVHPEIPNVYETGDFSKWRKKASSYKQKDLLSPAERCVKEIIQNFEIEFQLEA</sequence>
<dbReference type="GO" id="GO:0003917">
    <property type="term" value="F:DNA topoisomerase type I (single strand cut, ATP-independent) activity"/>
    <property type="evidence" value="ECO:0007669"/>
    <property type="project" value="UniProtKB-EC"/>
</dbReference>
<dbReference type="Proteomes" id="UP000031760">
    <property type="component" value="Chromosome"/>
</dbReference>
<keyword evidence="6" id="KW-0413">Isomerase</keyword>
<dbReference type="PROSITE" id="PS52038">
    <property type="entry name" value="TOPO_IB_2"/>
    <property type="match status" value="1"/>
</dbReference>
<keyword evidence="4" id="KW-0799">Topoisomerase</keyword>
<evidence type="ECO:0000259" key="8">
    <source>
        <dbReference type="Pfam" id="PF21338"/>
    </source>
</evidence>
<dbReference type="GO" id="GO:0003677">
    <property type="term" value="F:DNA binding"/>
    <property type="evidence" value="ECO:0007669"/>
    <property type="project" value="UniProtKB-KW"/>
</dbReference>
<evidence type="ECO:0000256" key="3">
    <source>
        <dbReference type="ARBA" id="ARBA00012891"/>
    </source>
</evidence>
<evidence type="ECO:0000256" key="1">
    <source>
        <dbReference type="ARBA" id="ARBA00000213"/>
    </source>
</evidence>
<comment type="similarity">
    <text evidence="2">Belongs to the type IB topoisomerase family.</text>
</comment>
<dbReference type="InterPro" id="IPR014711">
    <property type="entry name" value="TopoI_cat_a-hlx-sub_euk"/>
</dbReference>
<feature type="domain" description="DNA topoisomerase IB N-terminal" evidence="8">
    <location>
        <begin position="42"/>
        <end position="90"/>
    </location>
</feature>
<accession>W8VQF5</accession>
<dbReference type="EMBL" id="AP014548">
    <property type="protein sequence ID" value="BAO55639.1"/>
    <property type="molecule type" value="Genomic_DNA"/>
</dbReference>
<keyword evidence="5" id="KW-0238">DNA-binding</keyword>
<dbReference type="InterPro" id="IPR035447">
    <property type="entry name" value="DNA_topo_I_N_sf"/>
</dbReference>
<dbReference type="STRING" id="1454201.NMS_1630"/>
<evidence type="ECO:0000256" key="4">
    <source>
        <dbReference type="ARBA" id="ARBA00023029"/>
    </source>
</evidence>
<dbReference type="KEGG" id="nmf:NMS_1630"/>
<dbReference type="Gene3D" id="3.90.15.10">
    <property type="entry name" value="Topoisomerase I, Chain A, domain 3"/>
    <property type="match status" value="1"/>
</dbReference>
<dbReference type="SUPFAM" id="SSF55869">
    <property type="entry name" value="DNA topoisomerase I domain"/>
    <property type="match status" value="1"/>
</dbReference>
<evidence type="ECO:0000259" key="7">
    <source>
        <dbReference type="Pfam" id="PF01028"/>
    </source>
</evidence>
<feature type="domain" description="DNA topoisomerase I catalytic core eukaryotic-type" evidence="7">
    <location>
        <begin position="107"/>
        <end position="307"/>
    </location>
</feature>
<dbReference type="PRINTS" id="PR00416">
    <property type="entry name" value="EUTPISMRASEI"/>
</dbReference>
<reference evidence="9 10" key="1">
    <citation type="journal article" date="2014" name="Proc. Natl. Acad. Sci. U.S.A.">
        <title>Functional characterization of flavobacteria rhodopsins reveals a unique class of light-driven chloride pump in bacteria.</title>
        <authorList>
            <person name="Yoshizawa S."/>
            <person name="Kumagai Y."/>
            <person name="Kim H."/>
            <person name="Ogura Y."/>
            <person name="Hayashi T."/>
            <person name="Iwasaki W."/>
            <person name="DeLong E.F."/>
            <person name="Kogure K."/>
        </authorList>
    </citation>
    <scope>NUCLEOTIDE SEQUENCE [LARGE SCALE GENOMIC DNA]</scope>
    <source>
        <strain evidence="9 10">S1-08</strain>
    </source>
</reference>
<dbReference type="Pfam" id="PF21338">
    <property type="entry name" value="Top1B_N_bact"/>
    <property type="match status" value="1"/>
</dbReference>
<dbReference type="HOGENOM" id="CLU_046978_1_1_10"/>
<dbReference type="SUPFAM" id="SSF56349">
    <property type="entry name" value="DNA breaking-rejoining enzymes"/>
    <property type="match status" value="1"/>
</dbReference>
<evidence type="ECO:0000256" key="5">
    <source>
        <dbReference type="ARBA" id="ARBA00023125"/>
    </source>
</evidence>
<dbReference type="Pfam" id="PF01028">
    <property type="entry name" value="Topoisom_I"/>
    <property type="match status" value="1"/>
</dbReference>